<accession>A0A1R3RWX7</accession>
<dbReference type="GO" id="GO:0000027">
    <property type="term" value="P:ribosomal large subunit assembly"/>
    <property type="evidence" value="ECO:0007669"/>
    <property type="project" value="TreeGrafter"/>
</dbReference>
<feature type="compositionally biased region" description="Basic and acidic residues" evidence="5">
    <location>
        <begin position="383"/>
        <end position="400"/>
    </location>
</feature>
<dbReference type="Gene3D" id="3.30.160.60">
    <property type="entry name" value="Classic Zinc Finger"/>
    <property type="match status" value="1"/>
</dbReference>
<keyword evidence="2" id="KW-0378">Hydrolase</keyword>
<protein>
    <recommendedName>
        <fullName evidence="6">C2H2-type domain-containing protein</fullName>
    </recommendedName>
</protein>
<evidence type="ECO:0000256" key="1">
    <source>
        <dbReference type="ARBA" id="ARBA00022722"/>
    </source>
</evidence>
<dbReference type="Pfam" id="PF00929">
    <property type="entry name" value="RNase_T"/>
    <property type="match status" value="1"/>
</dbReference>
<dbReference type="STRING" id="602072.A0A1R3RWX7"/>
<dbReference type="SMART" id="SM00355">
    <property type="entry name" value="ZnF_C2H2"/>
    <property type="match status" value="2"/>
</dbReference>
<keyword evidence="4" id="KW-0479">Metal-binding</keyword>
<dbReference type="OMA" id="VEPHEPI"/>
<dbReference type="PANTHER" id="PTHR12801:SF114">
    <property type="entry name" value="EXONUCLEASE, PUTATIVE (AFU_ORTHOLOGUE AFUA_7G00870)-RELATED"/>
    <property type="match status" value="1"/>
</dbReference>
<organism evidence="7 8">
    <name type="scientific">Aspergillus carbonarius (strain ITEM 5010)</name>
    <dbReference type="NCBI Taxonomy" id="602072"/>
    <lineage>
        <taxon>Eukaryota</taxon>
        <taxon>Fungi</taxon>
        <taxon>Dikarya</taxon>
        <taxon>Ascomycota</taxon>
        <taxon>Pezizomycotina</taxon>
        <taxon>Eurotiomycetes</taxon>
        <taxon>Eurotiomycetidae</taxon>
        <taxon>Eurotiales</taxon>
        <taxon>Aspergillaceae</taxon>
        <taxon>Aspergillus</taxon>
        <taxon>Aspergillus subgen. Circumdati</taxon>
    </lineage>
</organism>
<dbReference type="GO" id="GO:0008270">
    <property type="term" value="F:zinc ion binding"/>
    <property type="evidence" value="ECO:0007669"/>
    <property type="project" value="UniProtKB-KW"/>
</dbReference>
<dbReference type="VEuPathDB" id="FungiDB:ASPCADRAFT_204674"/>
<proteinExistence type="predicted"/>
<evidence type="ECO:0000256" key="4">
    <source>
        <dbReference type="PROSITE-ProRule" id="PRU00042"/>
    </source>
</evidence>
<dbReference type="InterPro" id="IPR047021">
    <property type="entry name" value="REXO1/3/4-like"/>
</dbReference>
<dbReference type="InterPro" id="IPR036397">
    <property type="entry name" value="RNaseH_sf"/>
</dbReference>
<keyword evidence="4" id="KW-0862">Zinc</keyword>
<evidence type="ECO:0000313" key="8">
    <source>
        <dbReference type="Proteomes" id="UP000188318"/>
    </source>
</evidence>
<dbReference type="CDD" id="cd06137">
    <property type="entry name" value="DEDDh_RNase"/>
    <property type="match status" value="1"/>
</dbReference>
<dbReference type="InterPro" id="IPR013520">
    <property type="entry name" value="Ribonucl_H"/>
</dbReference>
<dbReference type="GO" id="GO:0004527">
    <property type="term" value="F:exonuclease activity"/>
    <property type="evidence" value="ECO:0007669"/>
    <property type="project" value="UniProtKB-KW"/>
</dbReference>
<dbReference type="SMART" id="SM00479">
    <property type="entry name" value="EXOIII"/>
    <property type="match status" value="1"/>
</dbReference>
<evidence type="ECO:0000313" key="7">
    <source>
        <dbReference type="EMBL" id="OOF98999.1"/>
    </source>
</evidence>
<feature type="domain" description="C2H2-type" evidence="6">
    <location>
        <begin position="32"/>
        <end position="60"/>
    </location>
</feature>
<dbReference type="AlphaFoldDB" id="A0A1R3RWX7"/>
<dbReference type="SUPFAM" id="SSF53098">
    <property type="entry name" value="Ribonuclease H-like"/>
    <property type="match status" value="1"/>
</dbReference>
<dbReference type="PROSITE" id="PS00028">
    <property type="entry name" value="ZINC_FINGER_C2H2_1"/>
    <property type="match status" value="1"/>
</dbReference>
<dbReference type="GO" id="GO:0006364">
    <property type="term" value="P:rRNA processing"/>
    <property type="evidence" value="ECO:0007669"/>
    <property type="project" value="TreeGrafter"/>
</dbReference>
<reference evidence="8" key="1">
    <citation type="journal article" date="2017" name="Genome Biol.">
        <title>Comparative genomics reveals high biological diversity and specific adaptations in the industrially and medically important fungal genus Aspergillus.</title>
        <authorList>
            <person name="de Vries R.P."/>
            <person name="Riley R."/>
            <person name="Wiebenga A."/>
            <person name="Aguilar-Osorio G."/>
            <person name="Amillis S."/>
            <person name="Uchima C.A."/>
            <person name="Anderluh G."/>
            <person name="Asadollahi M."/>
            <person name="Askin M."/>
            <person name="Barry K."/>
            <person name="Battaglia E."/>
            <person name="Bayram O."/>
            <person name="Benocci T."/>
            <person name="Braus-Stromeyer S.A."/>
            <person name="Caldana C."/>
            <person name="Canovas D."/>
            <person name="Cerqueira G.C."/>
            <person name="Chen F."/>
            <person name="Chen W."/>
            <person name="Choi C."/>
            <person name="Clum A."/>
            <person name="Dos Santos R.A."/>
            <person name="Damasio A.R."/>
            <person name="Diallinas G."/>
            <person name="Emri T."/>
            <person name="Fekete E."/>
            <person name="Flipphi M."/>
            <person name="Freyberg S."/>
            <person name="Gallo A."/>
            <person name="Gournas C."/>
            <person name="Habgood R."/>
            <person name="Hainaut M."/>
            <person name="Harispe M.L."/>
            <person name="Henrissat B."/>
            <person name="Hilden K.S."/>
            <person name="Hope R."/>
            <person name="Hossain A."/>
            <person name="Karabika E."/>
            <person name="Karaffa L."/>
            <person name="Karanyi Z."/>
            <person name="Krasevec N."/>
            <person name="Kuo A."/>
            <person name="Kusch H."/>
            <person name="LaButti K."/>
            <person name="Lagendijk E.L."/>
            <person name="Lapidus A."/>
            <person name="Levasseur A."/>
            <person name="Lindquist E."/>
            <person name="Lipzen A."/>
            <person name="Logrieco A.F."/>
            <person name="MacCabe A."/>
            <person name="Maekelae M.R."/>
            <person name="Malavazi I."/>
            <person name="Melin P."/>
            <person name="Meyer V."/>
            <person name="Mielnichuk N."/>
            <person name="Miskei M."/>
            <person name="Molnar A.P."/>
            <person name="Mule G."/>
            <person name="Ngan C.Y."/>
            <person name="Orejas M."/>
            <person name="Orosz E."/>
            <person name="Ouedraogo J.P."/>
            <person name="Overkamp K.M."/>
            <person name="Park H.-S."/>
            <person name="Perrone G."/>
            <person name="Piumi F."/>
            <person name="Punt P.J."/>
            <person name="Ram A.F."/>
            <person name="Ramon A."/>
            <person name="Rauscher S."/>
            <person name="Record E."/>
            <person name="Riano-Pachon D.M."/>
            <person name="Robert V."/>
            <person name="Roehrig J."/>
            <person name="Ruller R."/>
            <person name="Salamov A."/>
            <person name="Salih N.S."/>
            <person name="Samson R.A."/>
            <person name="Sandor E."/>
            <person name="Sanguinetti M."/>
            <person name="Schuetze T."/>
            <person name="Sepcic K."/>
            <person name="Shelest E."/>
            <person name="Sherlock G."/>
            <person name="Sophianopoulou V."/>
            <person name="Squina F.M."/>
            <person name="Sun H."/>
            <person name="Susca A."/>
            <person name="Todd R.B."/>
            <person name="Tsang A."/>
            <person name="Unkles S.E."/>
            <person name="van de Wiele N."/>
            <person name="van Rossen-Uffink D."/>
            <person name="Oliveira J.V."/>
            <person name="Vesth T.C."/>
            <person name="Visser J."/>
            <person name="Yu J.-H."/>
            <person name="Zhou M."/>
            <person name="Andersen M.R."/>
            <person name="Archer D.B."/>
            <person name="Baker S.E."/>
            <person name="Benoit I."/>
            <person name="Brakhage A.A."/>
            <person name="Braus G.H."/>
            <person name="Fischer R."/>
            <person name="Frisvad J.C."/>
            <person name="Goldman G.H."/>
            <person name="Houbraken J."/>
            <person name="Oakley B."/>
            <person name="Pocsi I."/>
            <person name="Scazzocchio C."/>
            <person name="Seiboth B."/>
            <person name="vanKuyk P.A."/>
            <person name="Wortman J."/>
            <person name="Dyer P.S."/>
            <person name="Grigoriev I.V."/>
        </authorList>
    </citation>
    <scope>NUCLEOTIDE SEQUENCE [LARGE SCALE GENOMIC DNA]</scope>
    <source>
        <strain evidence="8">ITEM 5010</strain>
    </source>
</reference>
<dbReference type="Proteomes" id="UP000188318">
    <property type="component" value="Unassembled WGS sequence"/>
</dbReference>
<name>A0A1R3RWX7_ASPC5</name>
<dbReference type="InterPro" id="IPR012337">
    <property type="entry name" value="RNaseH-like_sf"/>
</dbReference>
<evidence type="ECO:0000256" key="3">
    <source>
        <dbReference type="ARBA" id="ARBA00022839"/>
    </source>
</evidence>
<dbReference type="EMBL" id="KV907495">
    <property type="protein sequence ID" value="OOF98999.1"/>
    <property type="molecule type" value="Genomic_DNA"/>
</dbReference>
<dbReference type="Pfam" id="PF00096">
    <property type="entry name" value="zf-C2H2"/>
    <property type="match status" value="1"/>
</dbReference>
<evidence type="ECO:0000256" key="2">
    <source>
        <dbReference type="ARBA" id="ARBA00022801"/>
    </source>
</evidence>
<dbReference type="PANTHER" id="PTHR12801">
    <property type="entry name" value="RNA EXONUCLEASE REXO1 / RECO3 FAMILY MEMBER-RELATED"/>
    <property type="match status" value="1"/>
</dbReference>
<gene>
    <name evidence="7" type="ORF">ASPCADRAFT_204674</name>
</gene>
<keyword evidence="3" id="KW-0269">Exonuclease</keyword>
<evidence type="ECO:0000256" key="5">
    <source>
        <dbReference type="SAM" id="MobiDB-lite"/>
    </source>
</evidence>
<dbReference type="PROSITE" id="PS50157">
    <property type="entry name" value="ZINC_FINGER_C2H2_2"/>
    <property type="match status" value="1"/>
</dbReference>
<dbReference type="GO" id="GO:0003676">
    <property type="term" value="F:nucleic acid binding"/>
    <property type="evidence" value="ECO:0007669"/>
    <property type="project" value="InterPro"/>
</dbReference>
<keyword evidence="4" id="KW-0863">Zinc-finger</keyword>
<dbReference type="Gene3D" id="3.30.420.10">
    <property type="entry name" value="Ribonuclease H-like superfamily/Ribonuclease H"/>
    <property type="match status" value="1"/>
</dbReference>
<dbReference type="OrthoDB" id="16516at2759"/>
<keyword evidence="1" id="KW-0540">Nuclease</keyword>
<dbReference type="GO" id="GO:0005634">
    <property type="term" value="C:nucleus"/>
    <property type="evidence" value="ECO:0007669"/>
    <property type="project" value="TreeGrafter"/>
</dbReference>
<sequence length="400" mass="44655">MKARLFCPVCQDSTFKNLEALRSHQTLLGHKLPCSHCNRRFVTSDALMQHVQVAHKQKHVFQTASSATAPATAVGFSIFTLQSSMEQKNEIGTSEAAVSTTMSAPLQVNDHSHIIPNSVEQEILFQCLLAQCHPSTRLITNGYTMSPTPTPESGLWKGVVRRDLFRHTPPPISDSSGYRRGRRAVVIDCEMVRVTRGRREIAFLAAIDFLTGEVLISQYVEPRYRVTSWDTKVSGITPSAMAAAIESGEALRGWLGARWALWEFVDSDTVLIGHALQNDLDTLGMIHSRVVDSSILTAEAVFNTLRPTEPFPRVWGLKALAGDMLARKIQSGRRGHRAVEDAAATRDVVMWCLKNPDLLNSWADNARSYYQMQEGLKKKAREKKAEADRKKENEKEAKEL</sequence>
<feature type="region of interest" description="Disordered" evidence="5">
    <location>
        <begin position="373"/>
        <end position="400"/>
    </location>
</feature>
<keyword evidence="8" id="KW-1185">Reference proteome</keyword>
<dbReference type="InterPro" id="IPR013087">
    <property type="entry name" value="Znf_C2H2_type"/>
</dbReference>
<evidence type="ECO:0000259" key="6">
    <source>
        <dbReference type="PROSITE" id="PS50157"/>
    </source>
</evidence>